<name>A0A413VXV4_9BACE</name>
<sequence>MKTFAVLIALWLGGIVSLSAQEPDVNARYIEVTGSSEVEIIPDEIHFMITIKEFWQEEFEAKSKPEDYKTKVPITEIERYLMNALKRAGIPQTDIQTQEVGDYWREQGKDFLIAKRFDIKLQNFGQIDRIIKYVDTRGIQSMNIGELKNKDMQEYRAKGKIEALKAARQKAAYLVESLGQKLGNVLRIIEPEDRNYYHFQSQSAMSNVALQSYDSNPENFKTIKLRYQMTARFEILSAQ</sequence>
<comment type="caution">
    <text evidence="2">The sequence shown here is derived from an EMBL/GenBank/DDBJ whole genome shotgun (WGS) entry which is preliminary data.</text>
</comment>
<dbReference type="AlphaFoldDB" id="A0A413VXV4"/>
<evidence type="ECO:0000313" key="2">
    <source>
        <dbReference type="EMBL" id="RHB38416.1"/>
    </source>
</evidence>
<feature type="signal peptide" evidence="1">
    <location>
        <begin position="1"/>
        <end position="20"/>
    </location>
</feature>
<reference evidence="2 3" key="1">
    <citation type="submission" date="2018-08" db="EMBL/GenBank/DDBJ databases">
        <title>A genome reference for cultivated species of the human gut microbiota.</title>
        <authorList>
            <person name="Zou Y."/>
            <person name="Xue W."/>
            <person name="Luo G."/>
        </authorList>
    </citation>
    <scope>NUCLEOTIDE SEQUENCE [LARGE SCALE GENOMIC DNA]</scope>
    <source>
        <strain evidence="2 3">AM40-30BH</strain>
    </source>
</reference>
<dbReference type="InterPro" id="IPR007497">
    <property type="entry name" value="SIMPL/DUF541"/>
</dbReference>
<evidence type="ECO:0000313" key="3">
    <source>
        <dbReference type="Proteomes" id="UP000284379"/>
    </source>
</evidence>
<organism evidence="2 3">
    <name type="scientific">Bacteroides nordii</name>
    <dbReference type="NCBI Taxonomy" id="291645"/>
    <lineage>
        <taxon>Bacteria</taxon>
        <taxon>Pseudomonadati</taxon>
        <taxon>Bacteroidota</taxon>
        <taxon>Bacteroidia</taxon>
        <taxon>Bacteroidales</taxon>
        <taxon>Bacteroidaceae</taxon>
        <taxon>Bacteroides</taxon>
    </lineage>
</organism>
<dbReference type="EMBL" id="QSGO01000001">
    <property type="protein sequence ID" value="RHB38416.1"/>
    <property type="molecule type" value="Genomic_DNA"/>
</dbReference>
<dbReference type="InterPro" id="IPR052022">
    <property type="entry name" value="26kDa_periplasmic_antigen"/>
</dbReference>
<feature type="chain" id="PRO_5019169417" evidence="1">
    <location>
        <begin position="21"/>
        <end position="239"/>
    </location>
</feature>
<keyword evidence="1" id="KW-0732">Signal</keyword>
<dbReference type="GO" id="GO:0006974">
    <property type="term" value="P:DNA damage response"/>
    <property type="evidence" value="ECO:0007669"/>
    <property type="project" value="TreeGrafter"/>
</dbReference>
<dbReference type="PANTHER" id="PTHR34387:SF1">
    <property type="entry name" value="PERIPLASMIC IMMUNOGENIC PROTEIN"/>
    <property type="match status" value="1"/>
</dbReference>
<proteinExistence type="predicted"/>
<dbReference type="PANTHER" id="PTHR34387">
    <property type="entry name" value="SLR1258 PROTEIN"/>
    <property type="match status" value="1"/>
</dbReference>
<accession>A0A413VXV4</accession>
<dbReference type="Gene3D" id="3.30.110.170">
    <property type="entry name" value="Protein of unknown function (DUF541), domain 1"/>
    <property type="match status" value="1"/>
</dbReference>
<protein>
    <submittedName>
        <fullName evidence="2">DUF541 domain-containing protein</fullName>
    </submittedName>
</protein>
<dbReference type="RefSeq" id="WP_122200672.1">
    <property type="nucleotide sequence ID" value="NZ_CABJFV010000001.1"/>
</dbReference>
<evidence type="ECO:0000256" key="1">
    <source>
        <dbReference type="SAM" id="SignalP"/>
    </source>
</evidence>
<dbReference type="Proteomes" id="UP000284379">
    <property type="component" value="Unassembled WGS sequence"/>
</dbReference>
<dbReference type="Pfam" id="PF04402">
    <property type="entry name" value="SIMPL"/>
    <property type="match status" value="1"/>
</dbReference>
<dbReference type="Gene3D" id="3.30.70.2970">
    <property type="entry name" value="Protein of unknown function (DUF541), domain 2"/>
    <property type="match status" value="1"/>
</dbReference>
<gene>
    <name evidence="2" type="ORF">DW888_00945</name>
</gene>